<keyword evidence="4" id="KW-1185">Reference proteome</keyword>
<evidence type="ECO:0000256" key="1">
    <source>
        <dbReference type="SAM" id="Phobius"/>
    </source>
</evidence>
<gene>
    <name evidence="2" type="ORF">GR170_25455</name>
    <name evidence="3" type="ORF">GR170_25740</name>
</gene>
<evidence type="ECO:0000313" key="3">
    <source>
        <dbReference type="EMBL" id="MXN21226.1"/>
    </source>
</evidence>
<dbReference type="EMBL" id="WUMU01000062">
    <property type="protein sequence ID" value="MXN21226.1"/>
    <property type="molecule type" value="Genomic_DNA"/>
</dbReference>
<dbReference type="RefSeq" id="WP_160897290.1">
    <property type="nucleotide sequence ID" value="NZ_WUMU01000052.1"/>
</dbReference>
<keyword evidence="1" id="KW-1133">Transmembrane helix</keyword>
<evidence type="ECO:0000313" key="4">
    <source>
        <dbReference type="Proteomes" id="UP000477911"/>
    </source>
</evidence>
<comment type="caution">
    <text evidence="2">The sequence shown here is derived from an EMBL/GenBank/DDBJ whole genome shotgun (WGS) entry which is preliminary data.</text>
</comment>
<protein>
    <submittedName>
        <fullName evidence="2">Uncharacterized protein</fullName>
    </submittedName>
</protein>
<dbReference type="EMBL" id="WUMU01000052">
    <property type="protein sequence ID" value="MXN21179.1"/>
    <property type="molecule type" value="Genomic_DNA"/>
</dbReference>
<accession>A0A6L7GB26</accession>
<proteinExistence type="predicted"/>
<sequence>MTNIYVRLILYVLSPLLTALVALLPGWGIGFGDGVLTIDLSTLAGALVAALGLSAGVFAKWGIK</sequence>
<feature type="transmembrane region" description="Helical" evidence="1">
    <location>
        <begin position="9"/>
        <end position="31"/>
    </location>
</feature>
<reference evidence="2 4" key="1">
    <citation type="submission" date="2019-12" db="EMBL/GenBank/DDBJ databases">
        <authorList>
            <person name="Li M."/>
        </authorList>
    </citation>
    <scope>NUCLEOTIDE SEQUENCE [LARGE SCALE GENOMIC DNA]</scope>
    <source>
        <strain evidence="2 4">GBMRC 2024</strain>
    </source>
</reference>
<feature type="transmembrane region" description="Helical" evidence="1">
    <location>
        <begin position="43"/>
        <end position="63"/>
    </location>
</feature>
<dbReference type="Proteomes" id="UP000477911">
    <property type="component" value="Unassembled WGS sequence"/>
</dbReference>
<name>A0A6L7GB26_9RHOB</name>
<dbReference type="AlphaFoldDB" id="A0A6L7GB26"/>
<keyword evidence="1" id="KW-0472">Membrane</keyword>
<organism evidence="2 4">
    <name type="scientific">Pseudooceanicola albus</name>
    <dbReference type="NCBI Taxonomy" id="2692189"/>
    <lineage>
        <taxon>Bacteria</taxon>
        <taxon>Pseudomonadati</taxon>
        <taxon>Pseudomonadota</taxon>
        <taxon>Alphaproteobacteria</taxon>
        <taxon>Rhodobacterales</taxon>
        <taxon>Paracoccaceae</taxon>
        <taxon>Pseudooceanicola</taxon>
    </lineage>
</organism>
<evidence type="ECO:0000313" key="2">
    <source>
        <dbReference type="EMBL" id="MXN21179.1"/>
    </source>
</evidence>
<keyword evidence="1" id="KW-0812">Transmembrane</keyword>